<evidence type="ECO:0000313" key="2">
    <source>
        <dbReference type="EMBL" id="KAK0604270.1"/>
    </source>
</evidence>
<keyword evidence="3" id="KW-1185">Reference proteome</keyword>
<dbReference type="PANTHER" id="PTHR31900">
    <property type="entry name" value="F-BOX/RNI SUPERFAMILY PROTEIN-RELATED"/>
    <property type="match status" value="1"/>
</dbReference>
<comment type="caution">
    <text evidence="2">The sequence shown here is derived from an EMBL/GenBank/DDBJ whole genome shotgun (WGS) entry which is preliminary data.</text>
</comment>
<evidence type="ECO:0000259" key="1">
    <source>
        <dbReference type="SMART" id="SM00579"/>
    </source>
</evidence>
<reference evidence="2" key="1">
    <citation type="journal article" date="2022" name="Plant J.">
        <title>Strategies of tolerance reflected in two North American maple genomes.</title>
        <authorList>
            <person name="McEvoy S.L."/>
            <person name="Sezen U.U."/>
            <person name="Trouern-Trend A."/>
            <person name="McMahon S.M."/>
            <person name="Schaberg P.G."/>
            <person name="Yang J."/>
            <person name="Wegrzyn J.L."/>
            <person name="Swenson N.G."/>
        </authorList>
    </citation>
    <scope>NUCLEOTIDE SEQUENCE</scope>
    <source>
        <strain evidence="2">NS2018</strain>
    </source>
</reference>
<dbReference type="InterPro" id="IPR006566">
    <property type="entry name" value="FBD"/>
</dbReference>
<proteinExistence type="predicted"/>
<reference evidence="2" key="2">
    <citation type="submission" date="2023-06" db="EMBL/GenBank/DDBJ databases">
        <authorList>
            <person name="Swenson N.G."/>
            <person name="Wegrzyn J.L."/>
            <person name="Mcevoy S.L."/>
        </authorList>
    </citation>
    <scope>NUCLEOTIDE SEQUENCE</scope>
    <source>
        <strain evidence="2">NS2018</strain>
        <tissue evidence="2">Leaf</tissue>
    </source>
</reference>
<protein>
    <recommendedName>
        <fullName evidence="1">FBD domain-containing protein</fullName>
    </recommendedName>
</protein>
<dbReference type="Proteomes" id="UP001168877">
    <property type="component" value="Unassembled WGS sequence"/>
</dbReference>
<dbReference type="SMART" id="SM00579">
    <property type="entry name" value="FBD"/>
    <property type="match status" value="1"/>
</dbReference>
<accession>A0AA39W695</accession>
<gene>
    <name evidence="2" type="ORF">LWI29_013952</name>
</gene>
<dbReference type="PANTHER" id="PTHR31900:SF34">
    <property type="entry name" value="EMB|CAB62440.1-RELATED"/>
    <property type="match status" value="1"/>
</dbReference>
<feature type="domain" description="FBD" evidence="1">
    <location>
        <begin position="310"/>
        <end position="378"/>
    </location>
</feature>
<dbReference type="InterPro" id="IPR050232">
    <property type="entry name" value="FBL13/AtMIF1-like"/>
</dbReference>
<dbReference type="Gene3D" id="3.80.10.10">
    <property type="entry name" value="Ribonuclease Inhibitor"/>
    <property type="match status" value="1"/>
</dbReference>
<dbReference type="InterPro" id="IPR032675">
    <property type="entry name" value="LRR_dom_sf"/>
</dbReference>
<evidence type="ECO:0000313" key="3">
    <source>
        <dbReference type="Proteomes" id="UP001168877"/>
    </source>
</evidence>
<sequence length="378" mass="43265">MLFIQEWILLDLRFLDDTGILSRIAPWICFAIEHKVQNLEIIAFYNTPDEEWLPIRLPQSILTCKTLVKLKLSSGNCDFVFDIPDSVVCFPSLKILYFEAYRSNSNLMHKFFRSCPVLDELTIHVVDIKHNENVLTFDITVPTLKTLEIYLEPDCEGTQHGSIHKFVVRTRNLERLCIKDDTLASFVMDETPYISDASLDGCFNMPAQYEPSKDEASRAMVQLRAIKNTKFLSLSGGVMGVLILAFDGNLPTFPNLIRLEAAIDAYFGWKLLPHVLNNSPNLEALRLKKEYGAGIHLERFTYFESENVPPCLLLHVEKIEMINVMGDFDELEVMRYLLKNSKVLKSFLVGFSKSIDPKIMNQISTFPRGSDLCEVEFC</sequence>
<dbReference type="AlphaFoldDB" id="A0AA39W695"/>
<dbReference type="EMBL" id="JAUESC010000002">
    <property type="protein sequence ID" value="KAK0604270.1"/>
    <property type="molecule type" value="Genomic_DNA"/>
</dbReference>
<name>A0AA39W695_ACESA</name>
<dbReference type="InterPro" id="IPR055411">
    <property type="entry name" value="LRR_FXL15/At3g58940/PEG3-like"/>
</dbReference>
<organism evidence="2 3">
    <name type="scientific">Acer saccharum</name>
    <name type="common">Sugar maple</name>
    <dbReference type="NCBI Taxonomy" id="4024"/>
    <lineage>
        <taxon>Eukaryota</taxon>
        <taxon>Viridiplantae</taxon>
        <taxon>Streptophyta</taxon>
        <taxon>Embryophyta</taxon>
        <taxon>Tracheophyta</taxon>
        <taxon>Spermatophyta</taxon>
        <taxon>Magnoliopsida</taxon>
        <taxon>eudicotyledons</taxon>
        <taxon>Gunneridae</taxon>
        <taxon>Pentapetalae</taxon>
        <taxon>rosids</taxon>
        <taxon>malvids</taxon>
        <taxon>Sapindales</taxon>
        <taxon>Sapindaceae</taxon>
        <taxon>Hippocastanoideae</taxon>
        <taxon>Acereae</taxon>
        <taxon>Acer</taxon>
    </lineage>
</organism>
<dbReference type="SUPFAM" id="SSF52047">
    <property type="entry name" value="RNI-like"/>
    <property type="match status" value="1"/>
</dbReference>
<dbReference type="Pfam" id="PF24758">
    <property type="entry name" value="LRR_At5g56370"/>
    <property type="match status" value="1"/>
</dbReference>
<dbReference type="Pfam" id="PF08387">
    <property type="entry name" value="FBD"/>
    <property type="match status" value="1"/>
</dbReference>